<keyword evidence="3" id="KW-1185">Reference proteome</keyword>
<sequence length="94" mass="10378">MRFDLSRTCKIVSVTSLLIVGVSSPTIASHETTHPGSETATKRKCPFERVAVNAVLAQNTQTEENVQQTPTEMSAGEIEAVERVRQVYKQICSR</sequence>
<dbReference type="AlphaFoldDB" id="A0A0D8ZM84"/>
<feature type="signal peptide" evidence="1">
    <location>
        <begin position="1"/>
        <end position="28"/>
    </location>
</feature>
<dbReference type="Proteomes" id="UP000032452">
    <property type="component" value="Unassembled WGS sequence"/>
</dbReference>
<protein>
    <recommendedName>
        <fullName evidence="4">Secreted protein</fullName>
    </recommendedName>
</protein>
<evidence type="ECO:0000313" key="2">
    <source>
        <dbReference type="EMBL" id="KJH69845.1"/>
    </source>
</evidence>
<dbReference type="EMBL" id="JYON01000033">
    <property type="protein sequence ID" value="KJH69845.1"/>
    <property type="molecule type" value="Genomic_DNA"/>
</dbReference>
<organism evidence="2 3">
    <name type="scientific">Aliterella atlantica CENA595</name>
    <dbReference type="NCBI Taxonomy" id="1618023"/>
    <lineage>
        <taxon>Bacteria</taxon>
        <taxon>Bacillati</taxon>
        <taxon>Cyanobacteriota</taxon>
        <taxon>Cyanophyceae</taxon>
        <taxon>Chroococcidiopsidales</taxon>
        <taxon>Aliterellaceae</taxon>
        <taxon>Aliterella</taxon>
    </lineage>
</organism>
<evidence type="ECO:0000256" key="1">
    <source>
        <dbReference type="SAM" id="SignalP"/>
    </source>
</evidence>
<accession>A0A0D8ZM84</accession>
<keyword evidence="1" id="KW-0732">Signal</keyword>
<feature type="chain" id="PRO_5002337370" description="Secreted protein" evidence="1">
    <location>
        <begin position="29"/>
        <end position="94"/>
    </location>
</feature>
<evidence type="ECO:0000313" key="3">
    <source>
        <dbReference type="Proteomes" id="UP000032452"/>
    </source>
</evidence>
<reference evidence="2 3" key="1">
    <citation type="submission" date="2015-02" db="EMBL/GenBank/DDBJ databases">
        <title>Draft genome of a novel marine cyanobacterium (Chroococcales) isolated from South Atlantic Ocean.</title>
        <authorList>
            <person name="Rigonato J."/>
            <person name="Alvarenga D.O."/>
            <person name="Branco L.H."/>
            <person name="Varani A.M."/>
            <person name="Brandini F.P."/>
            <person name="Fiore M.F."/>
        </authorList>
    </citation>
    <scope>NUCLEOTIDE SEQUENCE [LARGE SCALE GENOMIC DNA]</scope>
    <source>
        <strain evidence="2 3">CENA595</strain>
    </source>
</reference>
<comment type="caution">
    <text evidence="2">The sequence shown here is derived from an EMBL/GenBank/DDBJ whole genome shotgun (WGS) entry which is preliminary data.</text>
</comment>
<gene>
    <name evidence="2" type="ORF">UH38_21685</name>
</gene>
<proteinExistence type="predicted"/>
<evidence type="ECO:0008006" key="4">
    <source>
        <dbReference type="Google" id="ProtNLM"/>
    </source>
</evidence>
<name>A0A0D8ZM84_9CYAN</name>